<dbReference type="PANTHER" id="PTHR43077">
    <property type="entry name" value="TRANSPORT PERMEASE YVFS-RELATED"/>
    <property type="match status" value="1"/>
</dbReference>
<keyword evidence="4 5" id="KW-0472">Membrane</keyword>
<dbReference type="Gene3D" id="3.40.1710.10">
    <property type="entry name" value="abc type-2 transporter like domain"/>
    <property type="match status" value="1"/>
</dbReference>
<comment type="subcellular location">
    <subcellularLocation>
        <location evidence="1">Membrane</location>
        <topology evidence="1">Multi-pass membrane protein</topology>
    </subcellularLocation>
</comment>
<dbReference type="EMBL" id="WTUZ01000020">
    <property type="protein sequence ID" value="MZQ83762.1"/>
    <property type="molecule type" value="Genomic_DNA"/>
</dbReference>
<evidence type="ECO:0000313" key="8">
    <source>
        <dbReference type="Proteomes" id="UP000481087"/>
    </source>
</evidence>
<evidence type="ECO:0000256" key="5">
    <source>
        <dbReference type="SAM" id="Phobius"/>
    </source>
</evidence>
<evidence type="ECO:0000259" key="6">
    <source>
        <dbReference type="Pfam" id="PF12698"/>
    </source>
</evidence>
<keyword evidence="2 5" id="KW-0812">Transmembrane</keyword>
<dbReference type="Proteomes" id="UP000481087">
    <property type="component" value="Unassembled WGS sequence"/>
</dbReference>
<feature type="transmembrane region" description="Helical" evidence="5">
    <location>
        <begin position="203"/>
        <end position="221"/>
    </location>
</feature>
<sequence>MSFFKMKTARIGFVVVFVVIMVFGLALMGSVLSAKPQNLPVALVVLDQPAKLPDGSTLAVGEMVKEKLKGIAELPVKWVEVSSEADLAAQLDEQKVYGALVLPADLSSGIASLQSPSPKPATVRIVLNEGTNTQAVSAVRMILQQATNTLSSQLAGQLLGQIGERTQQMPVSAASALLHPFQVTEQVVHPSGSNNANGGAPNLLVQILWLACMVTSAFMFLTAREHGKDRRSLTGTITSQLTAGVVIVTIASAFMLWMAHAWYGMAFAELGSTWLYLWLMAATFFFVQTALLNWIGLPSMLLLVLVFFFSMPVIGMPQELLPQVTADWLYSWTPFRYAAAGLRSIMYFDGEGALSHSLSVLVGMAAVGLILAALSVFKPRKAADQSARQPASQL</sequence>
<evidence type="ECO:0000256" key="1">
    <source>
        <dbReference type="ARBA" id="ARBA00004141"/>
    </source>
</evidence>
<feature type="transmembrane region" description="Helical" evidence="5">
    <location>
        <begin position="301"/>
        <end position="321"/>
    </location>
</feature>
<feature type="domain" description="ABC-2 type transporter transmembrane" evidence="6">
    <location>
        <begin position="13"/>
        <end position="374"/>
    </location>
</feature>
<protein>
    <submittedName>
        <fullName evidence="7">DUF3533 domain-containing protein</fullName>
    </submittedName>
</protein>
<gene>
    <name evidence="7" type="ORF">GQF01_16755</name>
</gene>
<evidence type="ECO:0000313" key="7">
    <source>
        <dbReference type="EMBL" id="MZQ83762.1"/>
    </source>
</evidence>
<feature type="transmembrane region" description="Helical" evidence="5">
    <location>
        <begin position="12"/>
        <end position="32"/>
    </location>
</feature>
<evidence type="ECO:0000256" key="4">
    <source>
        <dbReference type="ARBA" id="ARBA00023136"/>
    </source>
</evidence>
<accession>A0A6L8V221</accession>
<comment type="caution">
    <text evidence="7">The sequence shown here is derived from an EMBL/GenBank/DDBJ whole genome shotgun (WGS) entry which is preliminary data.</text>
</comment>
<feature type="transmembrane region" description="Helical" evidence="5">
    <location>
        <begin position="241"/>
        <end position="263"/>
    </location>
</feature>
<organism evidence="7 8">
    <name type="scientific">Paenibacillus silvestris</name>
    <dbReference type="NCBI Taxonomy" id="2606219"/>
    <lineage>
        <taxon>Bacteria</taxon>
        <taxon>Bacillati</taxon>
        <taxon>Bacillota</taxon>
        <taxon>Bacilli</taxon>
        <taxon>Bacillales</taxon>
        <taxon>Paenibacillaceae</taxon>
        <taxon>Paenibacillus</taxon>
    </lineage>
</organism>
<dbReference type="InterPro" id="IPR051328">
    <property type="entry name" value="T7SS_ABC-Transporter"/>
</dbReference>
<feature type="transmembrane region" description="Helical" evidence="5">
    <location>
        <begin position="275"/>
        <end position="294"/>
    </location>
</feature>
<dbReference type="InterPro" id="IPR013525">
    <property type="entry name" value="ABC2_TM"/>
</dbReference>
<dbReference type="RefSeq" id="WP_161407888.1">
    <property type="nucleotide sequence ID" value="NZ_WTUZ01000020.1"/>
</dbReference>
<dbReference type="AlphaFoldDB" id="A0A6L8V221"/>
<keyword evidence="3 5" id="KW-1133">Transmembrane helix</keyword>
<name>A0A6L8V221_9BACL</name>
<dbReference type="Pfam" id="PF12698">
    <property type="entry name" value="ABC2_membrane_3"/>
    <property type="match status" value="1"/>
</dbReference>
<keyword evidence="8" id="KW-1185">Reference proteome</keyword>
<evidence type="ECO:0000256" key="2">
    <source>
        <dbReference type="ARBA" id="ARBA00022692"/>
    </source>
</evidence>
<dbReference type="GO" id="GO:0016020">
    <property type="term" value="C:membrane"/>
    <property type="evidence" value="ECO:0007669"/>
    <property type="project" value="UniProtKB-SubCell"/>
</dbReference>
<evidence type="ECO:0000256" key="3">
    <source>
        <dbReference type="ARBA" id="ARBA00022989"/>
    </source>
</evidence>
<proteinExistence type="predicted"/>
<dbReference type="GO" id="GO:0140359">
    <property type="term" value="F:ABC-type transporter activity"/>
    <property type="evidence" value="ECO:0007669"/>
    <property type="project" value="InterPro"/>
</dbReference>
<reference evidence="7 8" key="1">
    <citation type="submission" date="2019-12" db="EMBL/GenBank/DDBJ databases">
        <title>Paenibacillus sp. nov. sp. isolated from soil.</title>
        <authorList>
            <person name="Kim J."/>
            <person name="Jeong S.E."/>
            <person name="Jung H.S."/>
            <person name="Jeon C.O."/>
        </authorList>
    </citation>
    <scope>NUCLEOTIDE SEQUENCE [LARGE SCALE GENOMIC DNA]</scope>
    <source>
        <strain evidence="7 8">5J-6</strain>
    </source>
</reference>
<feature type="transmembrane region" description="Helical" evidence="5">
    <location>
        <begin position="353"/>
        <end position="377"/>
    </location>
</feature>
<dbReference type="PANTHER" id="PTHR43077:SF5">
    <property type="entry name" value="PHAGE INFECTION PROTEIN"/>
    <property type="match status" value="1"/>
</dbReference>